<feature type="compositionally biased region" description="Polar residues" evidence="1">
    <location>
        <begin position="56"/>
        <end position="78"/>
    </location>
</feature>
<feature type="compositionally biased region" description="Basic and acidic residues" evidence="1">
    <location>
        <begin position="178"/>
        <end position="194"/>
    </location>
</feature>
<evidence type="ECO:0000256" key="1">
    <source>
        <dbReference type="SAM" id="MobiDB-lite"/>
    </source>
</evidence>
<feature type="region of interest" description="Disordered" evidence="1">
    <location>
        <begin position="1"/>
        <end position="194"/>
    </location>
</feature>
<gene>
    <name evidence="2" type="ORF">HNP46_001440</name>
</gene>
<evidence type="ECO:0000313" key="2">
    <source>
        <dbReference type="EMBL" id="MBB4862596.1"/>
    </source>
</evidence>
<sequence>MSRERCRARDGPSTRAPGTPRNRGYFSRSEKPDGRGKPFGYFLAFEKVTRPRGRNTDSTHVPTRRWNTNYKQEHSGQSPPARGGETQSLRACRSDAGTPNYKQEHRGQSPLARRAKQEAVRTPKRRRNTQPEANTSRTKSAPTQADKSELIGRCWPCRRISAPTGSCRGIPTRVGADSVRDRPGSRRGYDGAQT</sequence>
<feature type="compositionally biased region" description="Basic and acidic residues" evidence="1">
    <location>
        <begin position="1"/>
        <end position="12"/>
    </location>
</feature>
<dbReference type="EMBL" id="JACHLI010000004">
    <property type="protein sequence ID" value="MBB4862596.1"/>
    <property type="molecule type" value="Genomic_DNA"/>
</dbReference>
<name>A0A7W7NZK2_PSENT</name>
<comment type="caution">
    <text evidence="2">The sequence shown here is derived from an EMBL/GenBank/DDBJ whole genome shotgun (WGS) entry which is preliminary data.</text>
</comment>
<proteinExistence type="predicted"/>
<accession>A0A7W7NZK2</accession>
<evidence type="ECO:0000313" key="3">
    <source>
        <dbReference type="Proteomes" id="UP000566995"/>
    </source>
</evidence>
<reference evidence="2 3" key="1">
    <citation type="submission" date="2020-08" db="EMBL/GenBank/DDBJ databases">
        <title>Functional genomics of gut bacteria from endangered species of beetles.</title>
        <authorList>
            <person name="Carlos-Shanley C."/>
        </authorList>
    </citation>
    <scope>NUCLEOTIDE SEQUENCE [LARGE SCALE GENOMIC DNA]</scope>
    <source>
        <strain evidence="2 3">S00179</strain>
    </source>
</reference>
<feature type="compositionally biased region" description="Polar residues" evidence="1">
    <location>
        <begin position="130"/>
        <end position="145"/>
    </location>
</feature>
<protein>
    <submittedName>
        <fullName evidence="2">Uncharacterized protein</fullName>
    </submittedName>
</protein>
<dbReference type="AlphaFoldDB" id="A0A7W7NZK2"/>
<organism evidence="2 3">
    <name type="scientific">Pseudomonas nitroreducens</name>
    <dbReference type="NCBI Taxonomy" id="46680"/>
    <lineage>
        <taxon>Bacteria</taxon>
        <taxon>Pseudomonadati</taxon>
        <taxon>Pseudomonadota</taxon>
        <taxon>Gammaproteobacteria</taxon>
        <taxon>Pseudomonadales</taxon>
        <taxon>Pseudomonadaceae</taxon>
        <taxon>Pseudomonas</taxon>
    </lineage>
</organism>
<dbReference type="Proteomes" id="UP000566995">
    <property type="component" value="Unassembled WGS sequence"/>
</dbReference>